<dbReference type="Proteomes" id="UP001597394">
    <property type="component" value="Unassembled WGS sequence"/>
</dbReference>
<reference evidence="6" key="1">
    <citation type="journal article" date="2019" name="Int. J. Syst. Evol. Microbiol.">
        <title>The Global Catalogue of Microorganisms (GCM) 10K type strain sequencing project: providing services to taxonomists for standard genome sequencing and annotation.</title>
        <authorList>
            <consortium name="The Broad Institute Genomics Platform"/>
            <consortium name="The Broad Institute Genome Sequencing Center for Infectious Disease"/>
            <person name="Wu L."/>
            <person name="Ma J."/>
        </authorList>
    </citation>
    <scope>NUCLEOTIDE SEQUENCE [LARGE SCALE GENOMIC DNA]</scope>
    <source>
        <strain evidence="6">KCTC 52204</strain>
    </source>
</reference>
<organism evidence="5 6">
    <name type="scientific">Kaistella montana</name>
    <dbReference type="NCBI Taxonomy" id="1849733"/>
    <lineage>
        <taxon>Bacteria</taxon>
        <taxon>Pseudomonadati</taxon>
        <taxon>Bacteroidota</taxon>
        <taxon>Flavobacteriia</taxon>
        <taxon>Flavobacteriales</taxon>
        <taxon>Weeksellaceae</taxon>
        <taxon>Chryseobacterium group</taxon>
        <taxon>Kaistella</taxon>
    </lineage>
</organism>
<dbReference type="Pfam" id="PF02550">
    <property type="entry name" value="AcetylCoA_hydro"/>
    <property type="match status" value="1"/>
</dbReference>
<dbReference type="InterPro" id="IPR046433">
    <property type="entry name" value="ActCoA_hydro"/>
</dbReference>
<evidence type="ECO:0000259" key="4">
    <source>
        <dbReference type="Pfam" id="PF13336"/>
    </source>
</evidence>
<keyword evidence="5" id="KW-0378">Hydrolase</keyword>
<evidence type="ECO:0000256" key="2">
    <source>
        <dbReference type="ARBA" id="ARBA00022679"/>
    </source>
</evidence>
<evidence type="ECO:0000259" key="3">
    <source>
        <dbReference type="Pfam" id="PF02550"/>
    </source>
</evidence>
<comment type="similarity">
    <text evidence="1">Belongs to the acetyl-CoA hydrolase/transferase family.</text>
</comment>
<accession>A0ABW5K749</accession>
<gene>
    <name evidence="5" type="ORF">ACFSO8_00545</name>
</gene>
<dbReference type="Gene3D" id="3.40.1080.10">
    <property type="entry name" value="Glutaconate Coenzyme A-transferase"/>
    <property type="match status" value="1"/>
</dbReference>
<dbReference type="InterPro" id="IPR037171">
    <property type="entry name" value="NagB/RpiA_transferase-like"/>
</dbReference>
<proteinExistence type="inferred from homology"/>
<feature type="domain" description="Acetyl-CoA hydrolase/transferase C-terminal" evidence="4">
    <location>
        <begin position="265"/>
        <end position="416"/>
    </location>
</feature>
<protein>
    <submittedName>
        <fullName evidence="5">Acetyl-CoA hydrolase/transferase family protein</fullName>
    </submittedName>
</protein>
<dbReference type="Gene3D" id="3.40.1080.20">
    <property type="entry name" value="Acetyl-CoA hydrolase/transferase C-terminal domain"/>
    <property type="match status" value="1"/>
</dbReference>
<evidence type="ECO:0000313" key="5">
    <source>
        <dbReference type="EMBL" id="MFD2543939.1"/>
    </source>
</evidence>
<keyword evidence="2" id="KW-0808">Transferase</keyword>
<evidence type="ECO:0000313" key="6">
    <source>
        <dbReference type="Proteomes" id="UP001597394"/>
    </source>
</evidence>
<dbReference type="InterPro" id="IPR026888">
    <property type="entry name" value="AcetylCoA_hyd_C"/>
</dbReference>
<dbReference type="Pfam" id="PF13336">
    <property type="entry name" value="AcetylCoA_hyd_C"/>
    <property type="match status" value="1"/>
</dbReference>
<dbReference type="PANTHER" id="PTHR21432">
    <property type="entry name" value="ACETYL-COA HYDROLASE-RELATED"/>
    <property type="match status" value="1"/>
</dbReference>
<dbReference type="InterPro" id="IPR038460">
    <property type="entry name" value="AcetylCoA_hyd_C_sf"/>
</dbReference>
<sequence length="423" mass="46787">MKYVSAEEAVSLIKSGDRIFSHGSACTPNFLIDELAKQSSRLSNVEFVSITQQGNVEIAKPQYKDRFFINSLFVSTPVRDAVNSDHGDFVPVFLSEIPLLFKNGHLPIDVAMITVSPPDQHGYCTLGTSVDVARSAVDTAKTIIAQVNPKMPRTHGDGMIHVSKIHKMVWHEEELLTVDYGAKVGEEELLIGKNVAELIDDRCTLQMGIGTIPDAVLKCLNNHKDLGIHTEMISDGIVDLVAKDIVNNKYKGTHMNRTITSFAFGTKKLYDYIHDNPSFAFMDVEHVNYPINIMKNKKMVAINSAIEIDLTGQVCADSIGTYQFSGIGGQMDFMRGAALSEGGKPIIAISSRTKKGVPRIVPFLKPGAGVVTTRGHIHYVVTEFGTAYLYGKNLKQRAKALIEISHPDDREMLEKATFERFYH</sequence>
<dbReference type="PANTHER" id="PTHR21432:SF20">
    <property type="entry name" value="ACETYL-COA HYDROLASE"/>
    <property type="match status" value="1"/>
</dbReference>
<dbReference type="RefSeq" id="WP_255926473.1">
    <property type="nucleotide sequence ID" value="NZ_JANFQP010000001.1"/>
</dbReference>
<feature type="domain" description="Acetyl-CoA hydrolase/transferase N-terminal" evidence="3">
    <location>
        <begin position="3"/>
        <end position="175"/>
    </location>
</feature>
<dbReference type="InterPro" id="IPR003702">
    <property type="entry name" value="ActCoA_hydro_N"/>
</dbReference>
<name>A0ABW5K749_9FLAO</name>
<dbReference type="SUPFAM" id="SSF100950">
    <property type="entry name" value="NagB/RpiA/CoA transferase-like"/>
    <property type="match status" value="2"/>
</dbReference>
<evidence type="ECO:0000256" key="1">
    <source>
        <dbReference type="ARBA" id="ARBA00009632"/>
    </source>
</evidence>
<keyword evidence="6" id="KW-1185">Reference proteome</keyword>
<dbReference type="EMBL" id="JBHULG010000001">
    <property type="protein sequence ID" value="MFD2543939.1"/>
    <property type="molecule type" value="Genomic_DNA"/>
</dbReference>
<dbReference type="GO" id="GO:0016787">
    <property type="term" value="F:hydrolase activity"/>
    <property type="evidence" value="ECO:0007669"/>
    <property type="project" value="UniProtKB-KW"/>
</dbReference>
<dbReference type="Gene3D" id="3.30.750.70">
    <property type="entry name" value="4-hydroxybutyrate coenzyme like domains"/>
    <property type="match status" value="1"/>
</dbReference>
<comment type="caution">
    <text evidence="5">The sequence shown here is derived from an EMBL/GenBank/DDBJ whole genome shotgun (WGS) entry which is preliminary data.</text>
</comment>